<keyword evidence="2" id="KW-0812">Transmembrane</keyword>
<feature type="transmembrane region" description="Helical" evidence="2">
    <location>
        <begin position="12"/>
        <end position="33"/>
    </location>
</feature>
<keyword evidence="1" id="KW-0175">Coiled coil</keyword>
<accession>A0A4R5AJ31</accession>
<evidence type="ECO:0000313" key="3">
    <source>
        <dbReference type="EMBL" id="TDD71466.1"/>
    </source>
</evidence>
<protein>
    <submittedName>
        <fullName evidence="3">Uncharacterized protein</fullName>
    </submittedName>
</protein>
<sequence>MSDDTAGAVWGLGGMALLIIVFALVLWAGVAVWRAKAALGREQEYRRLADRATAAQEETARRLDELDAQLASVRRRLETIEVILKEVE</sequence>
<evidence type="ECO:0000313" key="4">
    <source>
        <dbReference type="Proteomes" id="UP000294513"/>
    </source>
</evidence>
<reference evidence="3 4" key="1">
    <citation type="submission" date="2019-03" db="EMBL/GenBank/DDBJ databases">
        <title>Draft genome sequences of novel Actinobacteria.</title>
        <authorList>
            <person name="Sahin N."/>
            <person name="Ay H."/>
            <person name="Saygin H."/>
        </authorList>
    </citation>
    <scope>NUCLEOTIDE SEQUENCE [LARGE SCALE GENOMIC DNA]</scope>
    <source>
        <strain evidence="3 4">H3C3</strain>
    </source>
</reference>
<proteinExistence type="predicted"/>
<evidence type="ECO:0000256" key="2">
    <source>
        <dbReference type="SAM" id="Phobius"/>
    </source>
</evidence>
<dbReference type="EMBL" id="SMKU01000288">
    <property type="protein sequence ID" value="TDD71466.1"/>
    <property type="molecule type" value="Genomic_DNA"/>
</dbReference>
<comment type="caution">
    <text evidence="3">The sequence shown here is derived from an EMBL/GenBank/DDBJ whole genome shotgun (WGS) entry which is preliminary data.</text>
</comment>
<organism evidence="3 4">
    <name type="scientific">Actinomadura rubrisoli</name>
    <dbReference type="NCBI Taxonomy" id="2530368"/>
    <lineage>
        <taxon>Bacteria</taxon>
        <taxon>Bacillati</taxon>
        <taxon>Actinomycetota</taxon>
        <taxon>Actinomycetes</taxon>
        <taxon>Streptosporangiales</taxon>
        <taxon>Thermomonosporaceae</taxon>
        <taxon>Actinomadura</taxon>
    </lineage>
</organism>
<dbReference type="RefSeq" id="WP_131901301.1">
    <property type="nucleotide sequence ID" value="NZ_SMKU01000288.1"/>
</dbReference>
<dbReference type="OrthoDB" id="4319152at2"/>
<keyword evidence="2" id="KW-1133">Transmembrane helix</keyword>
<dbReference type="AlphaFoldDB" id="A0A4R5AJ31"/>
<evidence type="ECO:0000256" key="1">
    <source>
        <dbReference type="SAM" id="Coils"/>
    </source>
</evidence>
<name>A0A4R5AJ31_9ACTN</name>
<dbReference type="Proteomes" id="UP000294513">
    <property type="component" value="Unassembled WGS sequence"/>
</dbReference>
<keyword evidence="2" id="KW-0472">Membrane</keyword>
<keyword evidence="4" id="KW-1185">Reference proteome</keyword>
<feature type="coiled-coil region" evidence="1">
    <location>
        <begin position="49"/>
        <end position="83"/>
    </location>
</feature>
<gene>
    <name evidence="3" type="ORF">E1298_35770</name>
</gene>